<dbReference type="PANTHER" id="PTHR15549">
    <property type="entry name" value="PAIRED IMMUNOGLOBULIN-LIKE TYPE 2 RECEPTOR"/>
    <property type="match status" value="1"/>
</dbReference>
<feature type="compositionally biased region" description="Low complexity" evidence="5">
    <location>
        <begin position="46"/>
        <end position="140"/>
    </location>
</feature>
<feature type="compositionally biased region" description="Polar residues" evidence="5">
    <location>
        <begin position="267"/>
        <end position="276"/>
    </location>
</feature>
<dbReference type="GO" id="GO:0016020">
    <property type="term" value="C:membrane"/>
    <property type="evidence" value="ECO:0007669"/>
    <property type="project" value="UniProtKB-SubCell"/>
</dbReference>
<organism evidence="8">
    <name type="scientific">Aphanomyces invadans</name>
    <dbReference type="NCBI Taxonomy" id="157072"/>
    <lineage>
        <taxon>Eukaryota</taxon>
        <taxon>Sar</taxon>
        <taxon>Stramenopiles</taxon>
        <taxon>Oomycota</taxon>
        <taxon>Saprolegniomycetes</taxon>
        <taxon>Saprolegniales</taxon>
        <taxon>Verrucalvaceae</taxon>
        <taxon>Aphanomyces</taxon>
    </lineage>
</organism>
<name>A0A024UFF2_9STRA</name>
<evidence type="ECO:0000256" key="1">
    <source>
        <dbReference type="ARBA" id="ARBA00004167"/>
    </source>
</evidence>
<protein>
    <submittedName>
        <fullName evidence="8">Uncharacterized protein</fullName>
    </submittedName>
</protein>
<evidence type="ECO:0000256" key="7">
    <source>
        <dbReference type="SAM" id="SignalP"/>
    </source>
</evidence>
<dbReference type="VEuPathDB" id="FungiDB:H310_04002"/>
<dbReference type="AlphaFoldDB" id="A0A024UFF2"/>
<dbReference type="InterPro" id="IPR051694">
    <property type="entry name" value="Immunoregulatory_rcpt-like"/>
</dbReference>
<sequence length="354" mass="36462">MKCIPILFSLLVLAAAQNSSETPTPTITSPTPPPITTTLPPPITPDPTTTTLPPTTTTTTPVTTTTTSVPVTTTPVTTPPVTTSAVTTAPPQTTSPSTTTGTTTTSPATSPATTSLRPVTTSPPGTTTTEAPVPTTTPATTTNATINIEATSAVPTAKPAESTSKTNVVWIILGGAVGVLVVGIGFVFLMKRSRKDEGHDDDVISNYGGNLSSPNVGYTSNLSTSHFLRNIPPVVSPTSPIADPPLVVGCASLPIEEQFMNGLDIPRQSSSSSTGDATRRANGSADSPNLWQSAMTTSPQGGASKEFESSVYPWNQTDSYSIRPSYSSDGHLSDSFASKQSSSMNAPFRGSHAL</sequence>
<feature type="transmembrane region" description="Helical" evidence="6">
    <location>
        <begin position="168"/>
        <end position="189"/>
    </location>
</feature>
<evidence type="ECO:0000256" key="3">
    <source>
        <dbReference type="ARBA" id="ARBA00022989"/>
    </source>
</evidence>
<evidence type="ECO:0000256" key="5">
    <source>
        <dbReference type="SAM" id="MobiDB-lite"/>
    </source>
</evidence>
<dbReference type="PANTHER" id="PTHR15549:SF30">
    <property type="entry name" value="MID2 DOMAIN-CONTAINING PROTEIN"/>
    <property type="match status" value="1"/>
</dbReference>
<keyword evidence="7" id="KW-0732">Signal</keyword>
<gene>
    <name evidence="8" type="ORF">H310_04002</name>
</gene>
<evidence type="ECO:0000256" key="4">
    <source>
        <dbReference type="ARBA" id="ARBA00023136"/>
    </source>
</evidence>
<feature type="region of interest" description="Disordered" evidence="5">
    <location>
        <begin position="323"/>
        <end position="354"/>
    </location>
</feature>
<dbReference type="OrthoDB" id="10639617at2759"/>
<feature type="region of interest" description="Disordered" evidence="5">
    <location>
        <begin position="264"/>
        <end position="310"/>
    </location>
</feature>
<evidence type="ECO:0000313" key="8">
    <source>
        <dbReference type="EMBL" id="ETW04895.1"/>
    </source>
</evidence>
<evidence type="ECO:0000256" key="2">
    <source>
        <dbReference type="ARBA" id="ARBA00022692"/>
    </source>
</evidence>
<dbReference type="EMBL" id="KI913957">
    <property type="protein sequence ID" value="ETW04895.1"/>
    <property type="molecule type" value="Genomic_DNA"/>
</dbReference>
<dbReference type="STRING" id="157072.A0A024UFF2"/>
<comment type="subcellular location">
    <subcellularLocation>
        <location evidence="1">Membrane</location>
        <topology evidence="1">Single-pass membrane protein</topology>
    </subcellularLocation>
</comment>
<feature type="signal peptide" evidence="7">
    <location>
        <begin position="1"/>
        <end position="16"/>
    </location>
</feature>
<feature type="chain" id="PRO_5001535162" evidence="7">
    <location>
        <begin position="17"/>
        <end position="354"/>
    </location>
</feature>
<dbReference type="GO" id="GO:0071944">
    <property type="term" value="C:cell periphery"/>
    <property type="evidence" value="ECO:0007669"/>
    <property type="project" value="UniProtKB-ARBA"/>
</dbReference>
<dbReference type="RefSeq" id="XP_008866333.1">
    <property type="nucleotide sequence ID" value="XM_008868111.1"/>
</dbReference>
<feature type="region of interest" description="Disordered" evidence="5">
    <location>
        <begin position="20"/>
        <end position="140"/>
    </location>
</feature>
<proteinExistence type="predicted"/>
<evidence type="ECO:0000256" key="6">
    <source>
        <dbReference type="SAM" id="Phobius"/>
    </source>
</evidence>
<keyword evidence="3 6" id="KW-1133">Transmembrane helix</keyword>
<feature type="compositionally biased region" description="Polar residues" evidence="5">
    <location>
        <begin position="284"/>
        <end position="301"/>
    </location>
</feature>
<reference evidence="8" key="1">
    <citation type="submission" date="2013-12" db="EMBL/GenBank/DDBJ databases">
        <title>The Genome Sequence of Aphanomyces invadans NJM9701.</title>
        <authorList>
            <consortium name="The Broad Institute Genomics Platform"/>
            <person name="Russ C."/>
            <person name="Tyler B."/>
            <person name="van West P."/>
            <person name="Dieguez-Uribeondo J."/>
            <person name="Young S.K."/>
            <person name="Zeng Q."/>
            <person name="Gargeya S."/>
            <person name="Fitzgerald M."/>
            <person name="Abouelleil A."/>
            <person name="Alvarado L."/>
            <person name="Chapman S.B."/>
            <person name="Gainer-Dewar J."/>
            <person name="Goldberg J."/>
            <person name="Griggs A."/>
            <person name="Gujja S."/>
            <person name="Hansen M."/>
            <person name="Howarth C."/>
            <person name="Imamovic A."/>
            <person name="Ireland A."/>
            <person name="Larimer J."/>
            <person name="McCowan C."/>
            <person name="Murphy C."/>
            <person name="Pearson M."/>
            <person name="Poon T.W."/>
            <person name="Priest M."/>
            <person name="Roberts A."/>
            <person name="Saif S."/>
            <person name="Shea T."/>
            <person name="Sykes S."/>
            <person name="Wortman J."/>
            <person name="Nusbaum C."/>
            <person name="Birren B."/>
        </authorList>
    </citation>
    <scope>NUCLEOTIDE SEQUENCE [LARGE SCALE GENOMIC DNA]</scope>
    <source>
        <strain evidence="8">NJM9701</strain>
    </source>
</reference>
<keyword evidence="4 6" id="KW-0472">Membrane</keyword>
<keyword evidence="2 6" id="KW-0812">Transmembrane</keyword>
<dbReference type="GeneID" id="20081052"/>
<feature type="compositionally biased region" description="Polar residues" evidence="5">
    <location>
        <begin position="323"/>
        <end position="345"/>
    </location>
</feature>
<feature type="compositionally biased region" description="Pro residues" evidence="5">
    <location>
        <begin position="30"/>
        <end position="45"/>
    </location>
</feature>
<accession>A0A024UFF2</accession>